<gene>
    <name evidence="1" type="primary">pptA</name>
    <name evidence="1" type="ORF">NCTC8529_01240</name>
</gene>
<dbReference type="EMBL" id="LR134310">
    <property type="protein sequence ID" value="VEE91254.1"/>
    <property type="molecule type" value="Genomic_DNA"/>
</dbReference>
<evidence type="ECO:0000313" key="1">
    <source>
        <dbReference type="EMBL" id="VEE91254.1"/>
    </source>
</evidence>
<accession>A0AAX3FKD5</accession>
<dbReference type="Gene3D" id="3.30.429.10">
    <property type="entry name" value="Macrophage Migration Inhibitory Factor"/>
    <property type="match status" value="1"/>
</dbReference>
<sequence>MPHINVKCYPKNLTETEFNHFISELNVLVQKHLKATDDVVSIQYTEIEPENWGDVYHQEIKPNLAKLAKKPDYEM</sequence>
<keyword evidence="1" id="KW-0413">Isomerase</keyword>
<dbReference type="GO" id="GO:0016853">
    <property type="term" value="F:isomerase activity"/>
    <property type="evidence" value="ECO:0007669"/>
    <property type="project" value="UniProtKB-KW"/>
</dbReference>
<dbReference type="Proteomes" id="UP000268529">
    <property type="component" value="Chromosome"/>
</dbReference>
<dbReference type="GeneID" id="92743854"/>
<dbReference type="SUPFAM" id="SSF55331">
    <property type="entry name" value="Tautomerase/MIF"/>
    <property type="match status" value="1"/>
</dbReference>
<dbReference type="InterPro" id="IPR014347">
    <property type="entry name" value="Tautomerase/MIF_sf"/>
</dbReference>
<protein>
    <submittedName>
        <fullName evidence="1">4-oxalocrotonate tautomerase</fullName>
        <ecNumber evidence="1">5.3.2.-</ecNumber>
    </submittedName>
</protein>
<reference evidence="1 2" key="1">
    <citation type="submission" date="2018-12" db="EMBL/GenBank/DDBJ databases">
        <authorList>
            <consortium name="Pathogen Informatics"/>
        </authorList>
    </citation>
    <scope>NUCLEOTIDE SEQUENCE [LARGE SCALE GENOMIC DNA]</scope>
    <source>
        <strain evidence="1 2">NCTC8529</strain>
    </source>
</reference>
<evidence type="ECO:0000313" key="2">
    <source>
        <dbReference type="Proteomes" id="UP000268529"/>
    </source>
</evidence>
<dbReference type="EC" id="5.3.2.-" evidence="1"/>
<organism evidence="1 2">
    <name type="scientific">Actinobacillus equuli</name>
    <dbReference type="NCBI Taxonomy" id="718"/>
    <lineage>
        <taxon>Bacteria</taxon>
        <taxon>Pseudomonadati</taxon>
        <taxon>Pseudomonadota</taxon>
        <taxon>Gammaproteobacteria</taxon>
        <taxon>Pasteurellales</taxon>
        <taxon>Pasteurellaceae</taxon>
        <taxon>Actinobacillus</taxon>
    </lineage>
</organism>
<dbReference type="NCBIfam" id="NF002324">
    <property type="entry name" value="PRK01271.1"/>
    <property type="match status" value="1"/>
</dbReference>
<name>A0AAX3FKD5_ACTEU</name>
<dbReference type="RefSeq" id="WP_039198436.1">
    <property type="nucleotide sequence ID" value="NZ_LR134310.1"/>
</dbReference>
<proteinExistence type="predicted"/>
<dbReference type="AlphaFoldDB" id="A0AAX3FKD5"/>